<feature type="compositionally biased region" description="Low complexity" evidence="2">
    <location>
        <begin position="368"/>
        <end position="378"/>
    </location>
</feature>
<dbReference type="InterPro" id="IPR036867">
    <property type="entry name" value="R3H_dom_sf"/>
</dbReference>
<reference evidence="5 6" key="1">
    <citation type="submission" date="2016-04" db="EMBL/GenBank/DDBJ databases">
        <title>A degradative enzymes factory behind the ericoid mycorrhizal symbiosis.</title>
        <authorList>
            <consortium name="DOE Joint Genome Institute"/>
            <person name="Martino E."/>
            <person name="Morin E."/>
            <person name="Grelet G."/>
            <person name="Kuo A."/>
            <person name="Kohler A."/>
            <person name="Daghino S."/>
            <person name="Barry K."/>
            <person name="Choi C."/>
            <person name="Cichocki N."/>
            <person name="Clum A."/>
            <person name="Copeland A."/>
            <person name="Hainaut M."/>
            <person name="Haridas S."/>
            <person name="Labutti K."/>
            <person name="Lindquist E."/>
            <person name="Lipzen A."/>
            <person name="Khouja H.-R."/>
            <person name="Murat C."/>
            <person name="Ohm R."/>
            <person name="Olson A."/>
            <person name="Spatafora J."/>
            <person name="Veneault-Fourrey C."/>
            <person name="Henrissat B."/>
            <person name="Grigoriev I."/>
            <person name="Martin F."/>
            <person name="Perotto S."/>
        </authorList>
    </citation>
    <scope>NUCLEOTIDE SEQUENCE [LARGE SCALE GENOMIC DNA]</scope>
    <source>
        <strain evidence="5 6">F</strain>
    </source>
</reference>
<dbReference type="PROSITE" id="PS51673">
    <property type="entry name" value="SUZ"/>
    <property type="match status" value="1"/>
</dbReference>
<feature type="domain" description="SUZ" evidence="4">
    <location>
        <begin position="362"/>
        <end position="445"/>
    </location>
</feature>
<keyword evidence="1" id="KW-0597">Phosphoprotein</keyword>
<feature type="region of interest" description="Disordered" evidence="2">
    <location>
        <begin position="227"/>
        <end position="268"/>
    </location>
</feature>
<dbReference type="InterPro" id="IPR024771">
    <property type="entry name" value="SUZ"/>
</dbReference>
<feature type="compositionally biased region" description="Low complexity" evidence="2">
    <location>
        <begin position="599"/>
        <end position="619"/>
    </location>
</feature>
<dbReference type="PANTHER" id="PTHR15672">
    <property type="entry name" value="CAMP-REGULATED PHOSPHOPROTEIN 21 RELATED R3H DOMAIN CONTAINING PROTEIN"/>
    <property type="match status" value="1"/>
</dbReference>
<feature type="region of interest" description="Disordered" evidence="2">
    <location>
        <begin position="138"/>
        <end position="206"/>
    </location>
</feature>
<dbReference type="Pfam" id="PF12752">
    <property type="entry name" value="SUZ"/>
    <property type="match status" value="1"/>
</dbReference>
<dbReference type="AlphaFoldDB" id="A0A2J6S0C1"/>
<dbReference type="GO" id="GO:0003676">
    <property type="term" value="F:nucleic acid binding"/>
    <property type="evidence" value="ECO:0007669"/>
    <property type="project" value="UniProtKB-UniRule"/>
</dbReference>
<dbReference type="InterPro" id="IPR001374">
    <property type="entry name" value="R3H_dom"/>
</dbReference>
<feature type="compositionally biased region" description="Low complexity" evidence="2">
    <location>
        <begin position="565"/>
        <end position="580"/>
    </location>
</feature>
<evidence type="ECO:0000259" key="4">
    <source>
        <dbReference type="PROSITE" id="PS51673"/>
    </source>
</evidence>
<dbReference type="Proteomes" id="UP000235786">
    <property type="component" value="Unassembled WGS sequence"/>
</dbReference>
<keyword evidence="6" id="KW-1185">Reference proteome</keyword>
<dbReference type="CDD" id="cd02642">
    <property type="entry name" value="R3H_encore_like"/>
    <property type="match status" value="1"/>
</dbReference>
<dbReference type="PANTHER" id="PTHR15672:SF8">
    <property type="entry name" value="PROTEIN ENCORE"/>
    <property type="match status" value="1"/>
</dbReference>
<evidence type="ECO:0000256" key="2">
    <source>
        <dbReference type="SAM" id="MobiDB-lite"/>
    </source>
</evidence>
<evidence type="ECO:0000313" key="5">
    <source>
        <dbReference type="EMBL" id="PMD44214.1"/>
    </source>
</evidence>
<dbReference type="SMART" id="SM00393">
    <property type="entry name" value="R3H"/>
    <property type="match status" value="1"/>
</dbReference>
<dbReference type="Pfam" id="PF01424">
    <property type="entry name" value="R3H"/>
    <property type="match status" value="1"/>
</dbReference>
<feature type="region of interest" description="Disordered" evidence="2">
    <location>
        <begin position="366"/>
        <end position="526"/>
    </location>
</feature>
<dbReference type="EMBL" id="KZ613941">
    <property type="protein sequence ID" value="PMD44214.1"/>
    <property type="molecule type" value="Genomic_DNA"/>
</dbReference>
<protein>
    <recommendedName>
        <fullName evidence="7">R3H domain-containing protein</fullName>
    </recommendedName>
</protein>
<sequence length="802" mass="86771">MATAPMSADPSRLSFAKVAASAGKDNVALSSFAKVATSTSLRDQPRKENVRLPTQNEGVGGSSVPIAISEDSTTMISNKDCTQDEPSSNMQAEEPHSIESSTSEAKLVDAVQALSVNSPMPSLVVNGSGLVASRSKADTVEGFSEDPFQRTDSGSELGTKPPSLDGKSITSGTTFALDEKESLRPDDSASVKAAEDDDTFSGRGSIVAGSRIGSEAAGRAYRAQFYEVPDRRSMQPMQERQSQGISTPHSGSSGQQTTDDGKPKPLIGATGTPEAFNLFYRQTPDEKLLEALESPKDRIFLLRLEQDVIEFVKDSKEPFIDLPPCNSFCRMLTHKLADYYHMTHQVDSVAGAVRIFRTPFCRLPPSLTSISNPPTSGNTPPPTMPAMKIMRRGGDGDTGPSPSKATSETGSDGKDKSLSAKEKLSREEREAAYNKARERIFGKDDKTGDITPEAEDANEMSRSSSVSTKDRASQNKRAKPPKQRRDDSESFDVRSQYTPFFPQPQGPTWAPAQQFTPMAPQPFNGVVQNNYPNPMQPQFIAPAPQFNPGMPMNNMNSGSMPMYGPMQQQYPQQNQQRFQPHSAPISAYGSPVQSPPLAPQQWPQSNPYQSPYQPQGPMPRATPNSIPYAFGQLPSTANPADPKSQHPIPGSFNRHAFNPKTQSFVPGNGGLPLPQPMSHHGTPHHGSPHHGSPHLQYNAFPPPQQQYNNGMGYNMARQGSNNSLPSYHASPHMAHRPMMHQGMPPSLPQGMPHAVTQGIPPNLPQGMQIQGMPGLQGMPQNGNHLPNYGNPSTLPPKPPTGV</sequence>
<evidence type="ECO:0000313" key="6">
    <source>
        <dbReference type="Proteomes" id="UP000235786"/>
    </source>
</evidence>
<feature type="compositionally biased region" description="Basic and acidic residues" evidence="2">
    <location>
        <begin position="411"/>
        <end position="448"/>
    </location>
</feature>
<feature type="compositionally biased region" description="Polar residues" evidence="2">
    <location>
        <begin position="400"/>
        <end position="410"/>
    </location>
</feature>
<evidence type="ECO:0000256" key="1">
    <source>
        <dbReference type="ARBA" id="ARBA00022553"/>
    </source>
</evidence>
<feature type="region of interest" description="Disordered" evidence="2">
    <location>
        <begin position="773"/>
        <end position="802"/>
    </location>
</feature>
<feature type="compositionally biased region" description="Basic and acidic residues" evidence="2">
    <location>
        <begin position="483"/>
        <end position="492"/>
    </location>
</feature>
<feature type="compositionally biased region" description="Basic and acidic residues" evidence="2">
    <location>
        <begin position="177"/>
        <end position="189"/>
    </location>
</feature>
<gene>
    <name evidence="5" type="ORF">L207DRAFT_542042</name>
</gene>
<dbReference type="OrthoDB" id="278430at2759"/>
<dbReference type="PROSITE" id="PS51061">
    <property type="entry name" value="R3H"/>
    <property type="match status" value="1"/>
</dbReference>
<evidence type="ECO:0008006" key="7">
    <source>
        <dbReference type="Google" id="ProtNLM"/>
    </source>
</evidence>
<name>A0A2J6S0C1_HYAVF</name>
<feature type="compositionally biased region" description="Polar residues" evidence="2">
    <location>
        <begin position="235"/>
        <end position="258"/>
    </location>
</feature>
<organism evidence="5 6">
    <name type="scientific">Hyaloscypha variabilis (strain UAMH 11265 / GT02V1 / F)</name>
    <name type="common">Meliniomyces variabilis</name>
    <dbReference type="NCBI Taxonomy" id="1149755"/>
    <lineage>
        <taxon>Eukaryota</taxon>
        <taxon>Fungi</taxon>
        <taxon>Dikarya</taxon>
        <taxon>Ascomycota</taxon>
        <taxon>Pezizomycotina</taxon>
        <taxon>Leotiomycetes</taxon>
        <taxon>Helotiales</taxon>
        <taxon>Hyaloscyphaceae</taxon>
        <taxon>Hyaloscypha</taxon>
        <taxon>Hyaloscypha variabilis</taxon>
    </lineage>
</organism>
<dbReference type="GO" id="GO:0006012">
    <property type="term" value="P:galactose metabolic process"/>
    <property type="evidence" value="ECO:0007669"/>
    <property type="project" value="TreeGrafter"/>
</dbReference>
<evidence type="ECO:0000259" key="3">
    <source>
        <dbReference type="PROSITE" id="PS51061"/>
    </source>
</evidence>
<dbReference type="STRING" id="1149755.A0A2J6S0C1"/>
<feature type="compositionally biased region" description="Basic residues" evidence="2">
    <location>
        <begin position="681"/>
        <end position="692"/>
    </location>
</feature>
<feature type="compositionally biased region" description="Polar residues" evidence="2">
    <location>
        <begin position="778"/>
        <end position="792"/>
    </location>
</feature>
<feature type="region of interest" description="Disordered" evidence="2">
    <location>
        <begin position="36"/>
        <end position="104"/>
    </location>
</feature>
<proteinExistence type="predicted"/>
<dbReference type="Gene3D" id="3.30.1370.50">
    <property type="entry name" value="R3H-like domain"/>
    <property type="match status" value="1"/>
</dbReference>
<feature type="compositionally biased region" description="Pro residues" evidence="2">
    <location>
        <begin position="793"/>
        <end position="802"/>
    </location>
</feature>
<feature type="region of interest" description="Disordered" evidence="2">
    <location>
        <begin position="565"/>
        <end position="700"/>
    </location>
</feature>
<feature type="compositionally biased region" description="Polar residues" evidence="2">
    <location>
        <begin position="70"/>
        <end position="91"/>
    </location>
</feature>
<dbReference type="SUPFAM" id="SSF82708">
    <property type="entry name" value="R3H domain"/>
    <property type="match status" value="1"/>
</dbReference>
<accession>A0A2J6S0C1</accession>
<dbReference type="InterPro" id="IPR051937">
    <property type="entry name" value="R3H_domain_containing"/>
</dbReference>
<feature type="domain" description="R3H" evidence="3">
    <location>
        <begin position="298"/>
        <end position="361"/>
    </location>
</feature>